<evidence type="ECO:0000256" key="2">
    <source>
        <dbReference type="ARBA" id="ARBA00023315"/>
    </source>
</evidence>
<dbReference type="InterPro" id="IPR016181">
    <property type="entry name" value="Acyl_CoA_acyltransferase"/>
</dbReference>
<dbReference type="PROSITE" id="PS51186">
    <property type="entry name" value="GNAT"/>
    <property type="match status" value="1"/>
</dbReference>
<dbReference type="Gene3D" id="3.40.630.30">
    <property type="match status" value="1"/>
</dbReference>
<organism evidence="4 5">
    <name type="scientific">Paenibacillus methanolicus</name>
    <dbReference type="NCBI Taxonomy" id="582686"/>
    <lineage>
        <taxon>Bacteria</taxon>
        <taxon>Bacillati</taxon>
        <taxon>Bacillota</taxon>
        <taxon>Bacilli</taxon>
        <taxon>Bacillales</taxon>
        <taxon>Paenibacillaceae</taxon>
        <taxon>Paenibacillus</taxon>
    </lineage>
</organism>
<dbReference type="SUPFAM" id="SSF55729">
    <property type="entry name" value="Acyl-CoA N-acyltransferases (Nat)"/>
    <property type="match status" value="1"/>
</dbReference>
<dbReference type="EMBL" id="VNHS01000006">
    <property type="protein sequence ID" value="TYP73771.1"/>
    <property type="molecule type" value="Genomic_DNA"/>
</dbReference>
<dbReference type="InterPro" id="IPR050832">
    <property type="entry name" value="Bact_Acetyltransf"/>
</dbReference>
<dbReference type="Pfam" id="PF00583">
    <property type="entry name" value="Acetyltransf_1"/>
    <property type="match status" value="1"/>
</dbReference>
<feature type="domain" description="N-acetyltransferase" evidence="3">
    <location>
        <begin position="1"/>
        <end position="145"/>
    </location>
</feature>
<gene>
    <name evidence="4" type="ORF">BCM02_10647</name>
</gene>
<evidence type="ECO:0000259" key="3">
    <source>
        <dbReference type="PROSITE" id="PS51186"/>
    </source>
</evidence>
<sequence>MEIVPYERRYLADVAELVADLGYPIGAEETASRIAALETEDTVQTYVAVRGESGLAVGLICLRLLRALEYANPIAQVSLLVVKEEEQGVGIGQALMAFADQWAIRAGAESVVLTSGIKPERERAHAFYKRQGYAVTGYRFGKSLT</sequence>
<accession>A0A5S5C2X1</accession>
<dbReference type="CDD" id="cd04301">
    <property type="entry name" value="NAT_SF"/>
    <property type="match status" value="1"/>
</dbReference>
<keyword evidence="1" id="KW-0808">Transferase</keyword>
<evidence type="ECO:0000313" key="5">
    <source>
        <dbReference type="Proteomes" id="UP000323257"/>
    </source>
</evidence>
<dbReference type="RefSeq" id="WP_187434254.1">
    <property type="nucleotide sequence ID" value="NZ_VNHS01000006.1"/>
</dbReference>
<dbReference type="Proteomes" id="UP000323257">
    <property type="component" value="Unassembled WGS sequence"/>
</dbReference>
<keyword evidence="4" id="KW-0687">Ribonucleoprotein</keyword>
<proteinExistence type="predicted"/>
<dbReference type="PANTHER" id="PTHR43877:SF2">
    <property type="entry name" value="AMINOALKYLPHOSPHONATE N-ACETYLTRANSFERASE-RELATED"/>
    <property type="match status" value="1"/>
</dbReference>
<keyword evidence="5" id="KW-1185">Reference proteome</keyword>
<dbReference type="InterPro" id="IPR000182">
    <property type="entry name" value="GNAT_dom"/>
</dbReference>
<keyword evidence="4" id="KW-0689">Ribosomal protein</keyword>
<dbReference type="PANTHER" id="PTHR43877">
    <property type="entry name" value="AMINOALKYLPHOSPHONATE N-ACETYLTRANSFERASE-RELATED-RELATED"/>
    <property type="match status" value="1"/>
</dbReference>
<keyword evidence="2" id="KW-0012">Acyltransferase</keyword>
<dbReference type="GO" id="GO:0005840">
    <property type="term" value="C:ribosome"/>
    <property type="evidence" value="ECO:0007669"/>
    <property type="project" value="UniProtKB-KW"/>
</dbReference>
<protein>
    <submittedName>
        <fullName evidence="4">Ribosomal protein S18 acetylase RimI-like enzyme</fullName>
    </submittedName>
</protein>
<reference evidence="4 5" key="1">
    <citation type="submission" date="2019-07" db="EMBL/GenBank/DDBJ databases">
        <title>Genomic Encyclopedia of Type Strains, Phase III (KMG-III): the genomes of soil and plant-associated and newly described type strains.</title>
        <authorList>
            <person name="Whitman W."/>
        </authorList>
    </citation>
    <scope>NUCLEOTIDE SEQUENCE [LARGE SCALE GENOMIC DNA]</scope>
    <source>
        <strain evidence="4 5">BL24</strain>
    </source>
</reference>
<evidence type="ECO:0000256" key="1">
    <source>
        <dbReference type="ARBA" id="ARBA00022679"/>
    </source>
</evidence>
<evidence type="ECO:0000313" key="4">
    <source>
        <dbReference type="EMBL" id="TYP73771.1"/>
    </source>
</evidence>
<name>A0A5S5C2X1_9BACL</name>
<dbReference type="AlphaFoldDB" id="A0A5S5C2X1"/>
<comment type="caution">
    <text evidence="4">The sequence shown here is derived from an EMBL/GenBank/DDBJ whole genome shotgun (WGS) entry which is preliminary data.</text>
</comment>
<dbReference type="GO" id="GO:0016747">
    <property type="term" value="F:acyltransferase activity, transferring groups other than amino-acyl groups"/>
    <property type="evidence" value="ECO:0007669"/>
    <property type="project" value="InterPro"/>
</dbReference>